<organism evidence="5 6">
    <name type="scientific">Paenibacillus donghaensis</name>
    <dbReference type="NCBI Taxonomy" id="414771"/>
    <lineage>
        <taxon>Bacteria</taxon>
        <taxon>Bacillati</taxon>
        <taxon>Bacillota</taxon>
        <taxon>Bacilli</taxon>
        <taxon>Bacillales</taxon>
        <taxon>Paenibacillaceae</taxon>
        <taxon>Paenibacillus</taxon>
    </lineage>
</organism>
<dbReference type="CDD" id="cd00090">
    <property type="entry name" value="HTH_ARSR"/>
    <property type="match status" value="1"/>
</dbReference>
<gene>
    <name evidence="5" type="ORF">B9T62_34375</name>
</gene>
<dbReference type="RefSeq" id="WP_087919342.1">
    <property type="nucleotide sequence ID" value="NZ_CP021780.1"/>
</dbReference>
<dbReference type="InterPro" id="IPR001845">
    <property type="entry name" value="HTH_ArsR_DNA-bd_dom"/>
</dbReference>
<dbReference type="KEGG" id="pdh:B9T62_34375"/>
<dbReference type="GO" id="GO:0003677">
    <property type="term" value="F:DNA binding"/>
    <property type="evidence" value="ECO:0007669"/>
    <property type="project" value="UniProtKB-KW"/>
</dbReference>
<keyword evidence="1" id="KW-0805">Transcription regulation</keyword>
<dbReference type="PANTHER" id="PTHR33154">
    <property type="entry name" value="TRANSCRIPTIONAL REGULATOR, ARSR FAMILY"/>
    <property type="match status" value="1"/>
</dbReference>
<proteinExistence type="predicted"/>
<dbReference type="PRINTS" id="PR00778">
    <property type="entry name" value="HTHARSR"/>
</dbReference>
<dbReference type="AlphaFoldDB" id="A0A2Z2KHK2"/>
<keyword evidence="3" id="KW-0804">Transcription</keyword>
<dbReference type="InterPro" id="IPR036390">
    <property type="entry name" value="WH_DNA-bd_sf"/>
</dbReference>
<keyword evidence="2" id="KW-0238">DNA-binding</keyword>
<dbReference type="PROSITE" id="PS50987">
    <property type="entry name" value="HTH_ARSR_2"/>
    <property type="match status" value="1"/>
</dbReference>
<dbReference type="Proteomes" id="UP000249890">
    <property type="component" value="Chromosome"/>
</dbReference>
<feature type="domain" description="HTH arsR-type" evidence="4">
    <location>
        <begin position="209"/>
        <end position="306"/>
    </location>
</feature>
<dbReference type="InterPro" id="IPR036388">
    <property type="entry name" value="WH-like_DNA-bd_sf"/>
</dbReference>
<dbReference type="Pfam" id="PF01022">
    <property type="entry name" value="HTH_5"/>
    <property type="match status" value="1"/>
</dbReference>
<dbReference type="InterPro" id="IPR051081">
    <property type="entry name" value="HTH_MetalResp_TranReg"/>
</dbReference>
<evidence type="ECO:0000259" key="4">
    <source>
        <dbReference type="PROSITE" id="PS50987"/>
    </source>
</evidence>
<evidence type="ECO:0000256" key="3">
    <source>
        <dbReference type="ARBA" id="ARBA00023163"/>
    </source>
</evidence>
<dbReference type="Gene3D" id="1.10.10.10">
    <property type="entry name" value="Winged helix-like DNA-binding domain superfamily/Winged helix DNA-binding domain"/>
    <property type="match status" value="1"/>
</dbReference>
<sequence length="306" mass="34677">MEYTLEVDFAPIYECVSSMSVFMAKQNHNALEAGKLWVREVQDRFAPVTLQKMRNNIKAANDYSLSPCIWRCPGERTVSGFLDWFEDLSAGQLYEIYAECGQTIPANLPELRGLVSEVLREWDAHYFSSVNPAILEGLQREADNRRLQIHPGGVMELYEEVTGGMRLYPNDKLKHVVITPQYHARPLVTSSFFDEMAFTSYSADVITPEPGRPAPGLLRLTRALSDETRLCILRLLAQEQLTFTDIVRSIGLSKSTIHYHLIALRSAGLVIVHYNSRSMESRNIEYSLRLEALQGLPGQMGDFLQS</sequence>
<dbReference type="SUPFAM" id="SSF46785">
    <property type="entry name" value="Winged helix' DNA-binding domain"/>
    <property type="match status" value="1"/>
</dbReference>
<keyword evidence="6" id="KW-1185">Reference proteome</keyword>
<dbReference type="EMBL" id="CP021780">
    <property type="protein sequence ID" value="ASA25377.1"/>
    <property type="molecule type" value="Genomic_DNA"/>
</dbReference>
<evidence type="ECO:0000313" key="6">
    <source>
        <dbReference type="Proteomes" id="UP000249890"/>
    </source>
</evidence>
<evidence type="ECO:0000256" key="2">
    <source>
        <dbReference type="ARBA" id="ARBA00023125"/>
    </source>
</evidence>
<reference evidence="5 6" key="1">
    <citation type="submission" date="2017-06" db="EMBL/GenBank/DDBJ databases">
        <title>Complete genome sequence of Paenibacillus donghaensis KCTC 13049T isolated from East Sea sediment, South Korea.</title>
        <authorList>
            <person name="Jung B.K."/>
            <person name="Hong S.-J."/>
            <person name="Shin J.-H."/>
        </authorList>
    </citation>
    <scope>NUCLEOTIDE SEQUENCE [LARGE SCALE GENOMIC DNA]</scope>
    <source>
        <strain evidence="5 6">KCTC 13049</strain>
    </source>
</reference>
<dbReference type="GO" id="GO:0003700">
    <property type="term" value="F:DNA-binding transcription factor activity"/>
    <property type="evidence" value="ECO:0007669"/>
    <property type="project" value="InterPro"/>
</dbReference>
<accession>A0A2Z2KHK2</accession>
<evidence type="ECO:0000313" key="5">
    <source>
        <dbReference type="EMBL" id="ASA25377.1"/>
    </source>
</evidence>
<protein>
    <recommendedName>
        <fullName evidence="4">HTH arsR-type domain-containing protein</fullName>
    </recommendedName>
</protein>
<dbReference type="InterPro" id="IPR011991">
    <property type="entry name" value="ArsR-like_HTH"/>
</dbReference>
<dbReference type="PANTHER" id="PTHR33154:SF33">
    <property type="entry name" value="TRANSCRIPTIONAL REPRESSOR SDPR"/>
    <property type="match status" value="1"/>
</dbReference>
<dbReference type="OrthoDB" id="2646147at2"/>
<name>A0A2Z2KHK2_9BACL</name>
<dbReference type="SMART" id="SM00418">
    <property type="entry name" value="HTH_ARSR"/>
    <property type="match status" value="1"/>
</dbReference>
<evidence type="ECO:0000256" key="1">
    <source>
        <dbReference type="ARBA" id="ARBA00023015"/>
    </source>
</evidence>